<evidence type="ECO:0000313" key="2">
    <source>
        <dbReference type="EMBL" id="PWJ22228.1"/>
    </source>
</evidence>
<dbReference type="InterPro" id="IPR011009">
    <property type="entry name" value="Kinase-like_dom_sf"/>
</dbReference>
<evidence type="ECO:0000313" key="3">
    <source>
        <dbReference type="EMBL" id="SSA38506.1"/>
    </source>
</evidence>
<accession>A0A2Y9A3R9</accession>
<dbReference type="AlphaFoldDB" id="A0A2Y9A3R9"/>
<dbReference type="EMBL" id="UETC01000001">
    <property type="protein sequence ID" value="SSA38506.1"/>
    <property type="molecule type" value="Genomic_DNA"/>
</dbReference>
<proteinExistence type="predicted"/>
<evidence type="ECO:0000313" key="4">
    <source>
        <dbReference type="Proteomes" id="UP000245839"/>
    </source>
</evidence>
<reference evidence="3 5" key="1">
    <citation type="submission" date="2016-10" db="EMBL/GenBank/DDBJ databases">
        <authorList>
            <person name="Cai Z."/>
        </authorList>
    </citation>
    <scope>NUCLEOTIDE SEQUENCE [LARGE SCALE GENOMIC DNA]</scope>
    <source>
        <strain evidence="3 5">DSM 25227</strain>
    </source>
</reference>
<evidence type="ECO:0000259" key="1">
    <source>
        <dbReference type="Pfam" id="PF01636"/>
    </source>
</evidence>
<sequence length="338" mass="36077">MSARTDHAATFLARAGWAEAARDPLAGDASRRSYTRLARGADRAILMDAPPDAEQDVRPFVAMAADLAARGLSVPDILAQDLEQGFLLLEDLGDDTYARVTAADPASEPALYAAAAEALARMQADPPPDLPRYTDQMPGLAALAIDWYAPEAAAHRTALTDAMAEALTHPAVTEEVLVHRDYHADNLIWLPDRAGLARVGMLDFQDAMRGPRDYDLASLIHDPRRVVTPAARSAALAAWQAATGRDAETTAAGVAICSAQRCLRILGVFARLCLRDGKPRYPDFIPATWAALQTDLTHSALTGLRAVVEAALPPPSPDRLDAIRARAGTLAGQERAAP</sequence>
<dbReference type="EMBL" id="QGDJ01000001">
    <property type="protein sequence ID" value="PWJ22228.1"/>
    <property type="molecule type" value="Genomic_DNA"/>
</dbReference>
<reference evidence="2 4" key="2">
    <citation type="submission" date="2018-03" db="EMBL/GenBank/DDBJ databases">
        <title>Genomic Encyclopedia of Archaeal and Bacterial Type Strains, Phase II (KMG-II): from individual species to whole genera.</title>
        <authorList>
            <person name="Goeker M."/>
        </authorList>
    </citation>
    <scope>NUCLEOTIDE SEQUENCE [LARGE SCALE GENOMIC DNA]</scope>
    <source>
        <strain evidence="2 4">DSM 25227</strain>
    </source>
</reference>
<keyword evidence="4" id="KW-1185">Reference proteome</keyword>
<dbReference type="OrthoDB" id="9809275at2"/>
<dbReference type="Proteomes" id="UP000245839">
    <property type="component" value="Unassembled WGS sequence"/>
</dbReference>
<dbReference type="Gene3D" id="3.90.1200.10">
    <property type="match status" value="1"/>
</dbReference>
<dbReference type="Proteomes" id="UP000251571">
    <property type="component" value="Unassembled WGS sequence"/>
</dbReference>
<evidence type="ECO:0000313" key="5">
    <source>
        <dbReference type="Proteomes" id="UP000251571"/>
    </source>
</evidence>
<dbReference type="RefSeq" id="WP_109562802.1">
    <property type="nucleotide sequence ID" value="NZ_QGDJ01000001.1"/>
</dbReference>
<gene>
    <name evidence="2" type="ORF">BCF38_101638</name>
    <name evidence="3" type="ORF">SAMN05421539_101638</name>
</gene>
<feature type="domain" description="Aminoglycoside phosphotransferase" evidence="1">
    <location>
        <begin position="24"/>
        <end position="243"/>
    </location>
</feature>
<dbReference type="Gene3D" id="3.30.200.20">
    <property type="entry name" value="Phosphorylase Kinase, domain 1"/>
    <property type="match status" value="1"/>
</dbReference>
<dbReference type="InterPro" id="IPR002575">
    <property type="entry name" value="Aminoglycoside_PTrfase"/>
</dbReference>
<name>A0A2Y9A3R9_9RHOB</name>
<organism evidence="3 5">
    <name type="scientific">Jannaschia seohaensis</name>
    <dbReference type="NCBI Taxonomy" id="475081"/>
    <lineage>
        <taxon>Bacteria</taxon>
        <taxon>Pseudomonadati</taxon>
        <taxon>Pseudomonadota</taxon>
        <taxon>Alphaproteobacteria</taxon>
        <taxon>Rhodobacterales</taxon>
        <taxon>Roseobacteraceae</taxon>
        <taxon>Jannaschia</taxon>
    </lineage>
</organism>
<dbReference type="Pfam" id="PF01636">
    <property type="entry name" value="APH"/>
    <property type="match status" value="1"/>
</dbReference>
<dbReference type="SUPFAM" id="SSF56112">
    <property type="entry name" value="Protein kinase-like (PK-like)"/>
    <property type="match status" value="1"/>
</dbReference>
<protein>
    <recommendedName>
        <fullName evidence="1">Aminoglycoside phosphotransferase domain-containing protein</fullName>
    </recommendedName>
</protein>